<evidence type="ECO:0000256" key="1">
    <source>
        <dbReference type="ARBA" id="ARBA00023239"/>
    </source>
</evidence>
<name>A0ABW3CQP6_9ACTN</name>
<gene>
    <name evidence="3" type="ORF">ACFQ07_31865</name>
</gene>
<dbReference type="InterPro" id="IPR032465">
    <property type="entry name" value="ACMSD"/>
</dbReference>
<comment type="caution">
    <text evidence="3">The sequence shown here is derived from an EMBL/GenBank/DDBJ whole genome shotgun (WGS) entry which is preliminary data.</text>
</comment>
<dbReference type="Proteomes" id="UP001597083">
    <property type="component" value="Unassembled WGS sequence"/>
</dbReference>
<organism evidence="3 4">
    <name type="scientific">Actinomadura adrarensis</name>
    <dbReference type="NCBI Taxonomy" id="1819600"/>
    <lineage>
        <taxon>Bacteria</taxon>
        <taxon>Bacillati</taxon>
        <taxon>Actinomycetota</taxon>
        <taxon>Actinomycetes</taxon>
        <taxon>Streptosporangiales</taxon>
        <taxon>Thermomonosporaceae</taxon>
        <taxon>Actinomadura</taxon>
    </lineage>
</organism>
<dbReference type="PANTHER" id="PTHR21240:SF28">
    <property type="entry name" value="ISO-OROTATE DECARBOXYLASE (EUROFUNG)"/>
    <property type="match status" value="1"/>
</dbReference>
<proteinExistence type="predicted"/>
<dbReference type="InterPro" id="IPR006680">
    <property type="entry name" value="Amidohydro-rel"/>
</dbReference>
<evidence type="ECO:0000313" key="3">
    <source>
        <dbReference type="EMBL" id="MFD0856873.1"/>
    </source>
</evidence>
<dbReference type="Pfam" id="PF04909">
    <property type="entry name" value="Amidohydro_2"/>
    <property type="match status" value="1"/>
</dbReference>
<evidence type="ECO:0000259" key="2">
    <source>
        <dbReference type="Pfam" id="PF04909"/>
    </source>
</evidence>
<accession>A0ABW3CQP6</accession>
<dbReference type="SUPFAM" id="SSF51556">
    <property type="entry name" value="Metallo-dependent hydrolases"/>
    <property type="match status" value="1"/>
</dbReference>
<dbReference type="EMBL" id="JBHTIR010004285">
    <property type="protein sequence ID" value="MFD0856873.1"/>
    <property type="molecule type" value="Genomic_DNA"/>
</dbReference>
<protein>
    <submittedName>
        <fullName evidence="3">Amidohydrolase family protein</fullName>
    </submittedName>
</protein>
<feature type="domain" description="Amidohydrolase-related" evidence="2">
    <location>
        <begin position="63"/>
        <end position="359"/>
    </location>
</feature>
<dbReference type="InterPro" id="IPR032466">
    <property type="entry name" value="Metal_Hydrolase"/>
</dbReference>
<keyword evidence="1" id="KW-0456">Lyase</keyword>
<reference evidence="4" key="1">
    <citation type="journal article" date="2019" name="Int. J. Syst. Evol. Microbiol.">
        <title>The Global Catalogue of Microorganisms (GCM) 10K type strain sequencing project: providing services to taxonomists for standard genome sequencing and annotation.</title>
        <authorList>
            <consortium name="The Broad Institute Genomics Platform"/>
            <consortium name="The Broad Institute Genome Sequencing Center for Infectious Disease"/>
            <person name="Wu L."/>
            <person name="Ma J."/>
        </authorList>
    </citation>
    <scope>NUCLEOTIDE SEQUENCE [LARGE SCALE GENOMIC DNA]</scope>
    <source>
        <strain evidence="4">JCM 31696</strain>
    </source>
</reference>
<sequence length="412" mass="46068">MTPNDLIFVSVDDHVLEPPTMFEGRLPAKFAGRGPKFIADETGKGSWIVGGSVESPWTMNYGNMRPGTYDPDERVTELSSAGILGSLCFPSFPRFAGQLFMELDDKELALACVEAYNDWMIEDWAGRHPDRLIPLGIMPLWDPEAMAREVHRISRRGVNTVAFSENPSKFGLPSIYDDEFWKPFWTAASDTGTVIATHIGSSSSLPKTSDDCAMEATGVMIPLNLYGTAADFVWSNVFRSYSPLKLLLAEGGIGWVPFFLERCEISYKARPWVREAYGPKTPTEVFREHAITCFIEDQPGIEMRHLIGIDNICWEFDYPHGDCVWPDGADVAWNNYLSRMPEEEINKITHLNAMRELRFDPFALRSRESCTVGALRASAPPAFEGPVNAGFWDSALGKKEAEWRDTDVAATA</sequence>
<evidence type="ECO:0000313" key="4">
    <source>
        <dbReference type="Proteomes" id="UP001597083"/>
    </source>
</evidence>
<dbReference type="Gene3D" id="3.20.20.140">
    <property type="entry name" value="Metal-dependent hydrolases"/>
    <property type="match status" value="1"/>
</dbReference>
<dbReference type="PANTHER" id="PTHR21240">
    <property type="entry name" value="2-AMINO-3-CARBOXYLMUCONATE-6-SEMIALDEHYDE DECARBOXYLASE"/>
    <property type="match status" value="1"/>
</dbReference>
<keyword evidence="4" id="KW-1185">Reference proteome</keyword>